<evidence type="ECO:0000256" key="1">
    <source>
        <dbReference type="SAM" id="Coils"/>
    </source>
</evidence>
<protein>
    <submittedName>
        <fullName evidence="3">Uncharacterized protein</fullName>
    </submittedName>
</protein>
<dbReference type="Gene3D" id="1.10.287.1700">
    <property type="match status" value="1"/>
</dbReference>
<evidence type="ECO:0000256" key="2">
    <source>
        <dbReference type="SAM" id="MobiDB-lite"/>
    </source>
</evidence>
<evidence type="ECO:0000313" key="4">
    <source>
        <dbReference type="Proteomes" id="UP000316270"/>
    </source>
</evidence>
<proteinExistence type="predicted"/>
<feature type="compositionally biased region" description="Polar residues" evidence="2">
    <location>
        <begin position="54"/>
        <end position="76"/>
    </location>
</feature>
<dbReference type="Proteomes" id="UP000316270">
    <property type="component" value="Chromosome 8"/>
</dbReference>
<sequence length="187" mass="20591">MGTSQLPVGTTSQLASFLIPNSVPNCRAKSLGTSLTTRKISAYFPRSIPISRASSVPTNVPTPNRGSPATNVNENGSSISSTVKVSKTNGIAQVTPKKCFGGRKSSKEKYKEQLEDLENEVERIQQAYDRVRARLQETEEQVNKLTGHKEKLEPEALDRGHELEDLQTEFGGVGFSFRRQRPTNRGT</sequence>
<dbReference type="InterPro" id="IPR053716">
    <property type="entry name" value="Flag_assembly_chemotaxis_eff"/>
</dbReference>
<feature type="region of interest" description="Disordered" evidence="2">
    <location>
        <begin position="54"/>
        <end position="77"/>
    </location>
</feature>
<keyword evidence="4" id="KW-1185">Reference proteome</keyword>
<reference evidence="3 4" key="1">
    <citation type="submission" date="2019-07" db="EMBL/GenBank/DDBJ databases">
        <title>Finished genome of Venturia effusa.</title>
        <authorList>
            <person name="Young C.A."/>
            <person name="Cox M.P."/>
            <person name="Ganley A.R.D."/>
            <person name="David W.J."/>
        </authorList>
    </citation>
    <scope>NUCLEOTIDE SEQUENCE [LARGE SCALE GENOMIC DNA]</scope>
    <source>
        <strain evidence="4">albino</strain>
    </source>
</reference>
<dbReference type="EMBL" id="CP042192">
    <property type="protein sequence ID" value="QDS72778.1"/>
    <property type="molecule type" value="Genomic_DNA"/>
</dbReference>
<evidence type="ECO:0000313" key="3">
    <source>
        <dbReference type="EMBL" id="QDS72778.1"/>
    </source>
</evidence>
<name>A0A517LAW6_9PEZI</name>
<dbReference type="AlphaFoldDB" id="A0A517LAW6"/>
<organism evidence="3 4">
    <name type="scientific">Venturia effusa</name>
    <dbReference type="NCBI Taxonomy" id="50376"/>
    <lineage>
        <taxon>Eukaryota</taxon>
        <taxon>Fungi</taxon>
        <taxon>Dikarya</taxon>
        <taxon>Ascomycota</taxon>
        <taxon>Pezizomycotina</taxon>
        <taxon>Dothideomycetes</taxon>
        <taxon>Pleosporomycetidae</taxon>
        <taxon>Venturiales</taxon>
        <taxon>Venturiaceae</taxon>
        <taxon>Venturia</taxon>
    </lineage>
</organism>
<gene>
    <name evidence="3" type="ORF">FKW77_004783</name>
</gene>
<keyword evidence="1" id="KW-0175">Coiled coil</keyword>
<accession>A0A517LAW6</accession>
<feature type="coiled-coil region" evidence="1">
    <location>
        <begin position="103"/>
        <end position="148"/>
    </location>
</feature>